<sequence length="676" mass="76880">MTEETTWLSLEDTASYLGMGKTALYALAREGKIPARKLGKKWTFEKAGLDAWVRSSRPLQAFFLDLEFKIDGNENLRDPQREGYLRTYEFFREGKNKAILQIPVGCGKTGLATILPLGLAEGRVIVIAPNLTIRNGLYEAMDITNRQKCFWRKAAVLSQDQMISGPLATTLDSGNITVATKSHVVITNVQQLATNVDKWLTQFPDDFFDMIIVDEAHHSAAASWQQVIERFPKAKVVLLTATPFRSDRQELDGQLVFRYPFRNATLKGYIKRLKASYVAPSTIQLGFTDEGGRTYTLAEVEKLKEEDWFSRGVALARVCNQHIVDSSLQKLEDLRQSGTQHQLIAVACSINHAREIRSLYRERGFTADVIHSKQSPDEQADILAALRNGTLDCIIQVQMLGEGFDHPKLSVAAIFRPFRTLAPYIQFVGRVMRVVVQNDPTHPDNMGHIVTHLGMNLDQRLKEFKDFENDDQAFWDKVIGGEEPEVPQEVLDGTKRLRAGENVVVHGEIVESLWEEDFTSLEDAQIVEDIRERFKLLGLDPSQVEEMVKRALKSPLRKQAPTAPFLVQPQREWEEARKRLNEQSKRLATLLLNHVELNVNGTELTYKYRSLKLSGRTNFISALTMVNHEINKRLGKERGEASIEEFREILDNLDDILQTLARRVRKAKSDYDKEDT</sequence>
<dbReference type="SMART" id="SM00490">
    <property type="entry name" value="HELICc"/>
    <property type="match status" value="1"/>
</dbReference>
<evidence type="ECO:0000313" key="5">
    <source>
        <dbReference type="Proteomes" id="UP000191905"/>
    </source>
</evidence>
<keyword evidence="4" id="KW-0067">ATP-binding</keyword>
<feature type="domain" description="Helicase C-terminal" evidence="3">
    <location>
        <begin position="333"/>
        <end position="472"/>
    </location>
</feature>
<dbReference type="InterPro" id="IPR027417">
    <property type="entry name" value="P-loop_NTPase"/>
</dbReference>
<dbReference type="Gene3D" id="3.40.50.300">
    <property type="entry name" value="P-loop containing nucleotide triphosphate hydrolases"/>
    <property type="match status" value="2"/>
</dbReference>
<keyword evidence="4" id="KW-0347">Helicase</keyword>
<dbReference type="STRING" id="1873176.BFN67_02010"/>
<dbReference type="PANTHER" id="PTHR47396:SF1">
    <property type="entry name" value="ATP-DEPENDENT HELICASE IRC3-RELATED"/>
    <property type="match status" value="1"/>
</dbReference>
<dbReference type="GO" id="GO:0004386">
    <property type="term" value="F:helicase activity"/>
    <property type="evidence" value="ECO:0007669"/>
    <property type="project" value="UniProtKB-KW"/>
</dbReference>
<dbReference type="PROSITE" id="PS51194">
    <property type="entry name" value="HELICASE_CTER"/>
    <property type="match status" value="1"/>
</dbReference>
<accession>A0A1V8RWX4</accession>
<organism evidence="4 5">
    <name type="scientific">Manganibacter manganicus</name>
    <dbReference type="NCBI Taxonomy" id="1873176"/>
    <lineage>
        <taxon>Bacteria</taxon>
        <taxon>Pseudomonadati</taxon>
        <taxon>Pseudomonadota</taxon>
        <taxon>Alphaproteobacteria</taxon>
        <taxon>Hyphomicrobiales</taxon>
        <taxon>Phyllobacteriaceae</taxon>
        <taxon>Manganibacter</taxon>
    </lineage>
</organism>
<keyword evidence="1" id="KW-0175">Coiled coil</keyword>
<keyword evidence="4" id="KW-0378">Hydrolase</keyword>
<name>A0A1V8RWX4_9HYPH</name>
<evidence type="ECO:0000259" key="3">
    <source>
        <dbReference type="PROSITE" id="PS51194"/>
    </source>
</evidence>
<dbReference type="InterPro" id="IPR010093">
    <property type="entry name" value="SinI_DNA-bd"/>
</dbReference>
<dbReference type="InterPro" id="IPR041657">
    <property type="entry name" value="HTH_17"/>
</dbReference>
<protein>
    <submittedName>
        <fullName evidence="4">Helicase</fullName>
    </submittedName>
</protein>
<dbReference type="GO" id="GO:0003677">
    <property type="term" value="F:DNA binding"/>
    <property type="evidence" value="ECO:0007669"/>
    <property type="project" value="InterPro"/>
</dbReference>
<dbReference type="InterPro" id="IPR006935">
    <property type="entry name" value="Helicase/UvrB_N"/>
</dbReference>
<gene>
    <name evidence="4" type="ORF">BFN67_02010</name>
</gene>
<evidence type="ECO:0000259" key="2">
    <source>
        <dbReference type="PROSITE" id="PS51192"/>
    </source>
</evidence>
<dbReference type="Pfam" id="PF00271">
    <property type="entry name" value="Helicase_C"/>
    <property type="match status" value="1"/>
</dbReference>
<proteinExistence type="predicted"/>
<dbReference type="SMART" id="SM00487">
    <property type="entry name" value="DEXDc"/>
    <property type="match status" value="1"/>
</dbReference>
<dbReference type="PROSITE" id="PS51192">
    <property type="entry name" value="HELICASE_ATP_BIND_1"/>
    <property type="match status" value="1"/>
</dbReference>
<comment type="caution">
    <text evidence="4">The sequence shown here is derived from an EMBL/GenBank/DDBJ whole genome shotgun (WGS) entry which is preliminary data.</text>
</comment>
<dbReference type="RefSeq" id="WP_080917951.1">
    <property type="nucleotide sequence ID" value="NZ_MDET01000001.1"/>
</dbReference>
<dbReference type="GO" id="GO:0005524">
    <property type="term" value="F:ATP binding"/>
    <property type="evidence" value="ECO:0007669"/>
    <property type="project" value="InterPro"/>
</dbReference>
<dbReference type="PANTHER" id="PTHR47396">
    <property type="entry name" value="TYPE I RESTRICTION ENZYME ECOKI R PROTEIN"/>
    <property type="match status" value="1"/>
</dbReference>
<evidence type="ECO:0000256" key="1">
    <source>
        <dbReference type="SAM" id="Coils"/>
    </source>
</evidence>
<feature type="coiled-coil region" evidence="1">
    <location>
        <begin position="643"/>
        <end position="670"/>
    </location>
</feature>
<dbReference type="InterPro" id="IPR050742">
    <property type="entry name" value="Helicase_Restrict-Modif_Enz"/>
</dbReference>
<feature type="domain" description="Helicase ATP-binding" evidence="2">
    <location>
        <begin position="89"/>
        <end position="261"/>
    </location>
</feature>
<dbReference type="InterPro" id="IPR001650">
    <property type="entry name" value="Helicase_C-like"/>
</dbReference>
<dbReference type="NCBIfam" id="TIGR01764">
    <property type="entry name" value="excise"/>
    <property type="match status" value="1"/>
</dbReference>
<dbReference type="SUPFAM" id="SSF52540">
    <property type="entry name" value="P-loop containing nucleoside triphosphate hydrolases"/>
    <property type="match status" value="1"/>
</dbReference>
<dbReference type="Pfam" id="PF04851">
    <property type="entry name" value="ResIII"/>
    <property type="match status" value="1"/>
</dbReference>
<dbReference type="OrthoDB" id="5194627at2"/>
<reference evidence="4 5" key="1">
    <citation type="journal article" date="2016" name="Int. J. Syst. Evol. Microbiol.">
        <title>Pseudaminobacter manganicus sp. nov., isolated from sludge of a manganese mine.</title>
        <authorList>
            <person name="Li J."/>
            <person name="Huang J."/>
            <person name="Liao S."/>
            <person name="Wang G."/>
        </authorList>
    </citation>
    <scope>NUCLEOTIDE SEQUENCE [LARGE SCALE GENOMIC DNA]</scope>
    <source>
        <strain evidence="4 5">JH-7</strain>
    </source>
</reference>
<dbReference type="Proteomes" id="UP000191905">
    <property type="component" value="Unassembled WGS sequence"/>
</dbReference>
<keyword evidence="4" id="KW-0547">Nucleotide-binding</keyword>
<dbReference type="AlphaFoldDB" id="A0A1V8RWX4"/>
<evidence type="ECO:0000313" key="4">
    <source>
        <dbReference type="EMBL" id="OQM77676.1"/>
    </source>
</evidence>
<dbReference type="EMBL" id="MDET01000001">
    <property type="protein sequence ID" value="OQM77676.1"/>
    <property type="molecule type" value="Genomic_DNA"/>
</dbReference>
<dbReference type="GO" id="GO:0005829">
    <property type="term" value="C:cytosol"/>
    <property type="evidence" value="ECO:0007669"/>
    <property type="project" value="TreeGrafter"/>
</dbReference>
<dbReference type="GO" id="GO:0016787">
    <property type="term" value="F:hydrolase activity"/>
    <property type="evidence" value="ECO:0007669"/>
    <property type="project" value="InterPro"/>
</dbReference>
<dbReference type="InterPro" id="IPR014001">
    <property type="entry name" value="Helicase_ATP-bd"/>
</dbReference>
<keyword evidence="5" id="KW-1185">Reference proteome</keyword>
<dbReference type="Pfam" id="PF12728">
    <property type="entry name" value="HTH_17"/>
    <property type="match status" value="1"/>
</dbReference>